<feature type="compositionally biased region" description="Low complexity" evidence="1">
    <location>
        <begin position="83"/>
        <end position="94"/>
    </location>
</feature>
<evidence type="ECO:0000313" key="2">
    <source>
        <dbReference type="EMBL" id="QJW96675.1"/>
    </source>
</evidence>
<proteinExistence type="predicted"/>
<dbReference type="AlphaFoldDB" id="A0A6M5YRJ3"/>
<name>A0A6M5YRJ3_9BACT</name>
<feature type="region of interest" description="Disordered" evidence="1">
    <location>
        <begin position="64"/>
        <end position="98"/>
    </location>
</feature>
<evidence type="ECO:0000313" key="3">
    <source>
        <dbReference type="Proteomes" id="UP000503447"/>
    </source>
</evidence>
<reference evidence="3" key="1">
    <citation type="submission" date="2020-05" db="EMBL/GenBank/DDBJ databases">
        <title>Frigoriglobus tundricola gen. nov., sp. nov., a psychrotolerant cellulolytic planctomycete of the family Gemmataceae with two divergent copies of 16S rRNA gene.</title>
        <authorList>
            <person name="Kulichevskaya I.S."/>
            <person name="Ivanova A.A."/>
            <person name="Naumoff D.G."/>
            <person name="Beletsky A.V."/>
            <person name="Rijpstra W.I.C."/>
            <person name="Sinninghe Damste J.S."/>
            <person name="Mardanov A.V."/>
            <person name="Ravin N.V."/>
            <person name="Dedysh S.N."/>
        </authorList>
    </citation>
    <scope>NUCLEOTIDE SEQUENCE [LARGE SCALE GENOMIC DNA]</scope>
    <source>
        <strain evidence="3">PL17</strain>
    </source>
</reference>
<feature type="region of interest" description="Disordered" evidence="1">
    <location>
        <begin position="1"/>
        <end position="25"/>
    </location>
</feature>
<evidence type="ECO:0000256" key="1">
    <source>
        <dbReference type="SAM" id="MobiDB-lite"/>
    </source>
</evidence>
<protein>
    <submittedName>
        <fullName evidence="2">Uncharacterized protein</fullName>
    </submittedName>
</protein>
<keyword evidence="3" id="KW-1185">Reference proteome</keyword>
<gene>
    <name evidence="2" type="ORF">FTUN_4232</name>
</gene>
<dbReference type="EMBL" id="CP053452">
    <property type="protein sequence ID" value="QJW96675.1"/>
    <property type="molecule type" value="Genomic_DNA"/>
</dbReference>
<dbReference type="Proteomes" id="UP000503447">
    <property type="component" value="Chromosome"/>
</dbReference>
<sequence>MGGCHSRSEWPTFPNPALGPDHASGKKASATCFGISFARLGLRSDLHPSVSRVSSPNRIALVAPERGVRSSSRGGSGAGSGVTGVTPSSSRSPVHIGSECRGRRTRGWVIPYSSNGKYRRCGSTGPRSAWERDHQGREGAPPPVSGSEDLTHLRRLLAAHASGLLLVHRLSKNLYTVSPILDFGAANHKAESRLVTSYRSRKLNTVRMACHSGTKHTRRAGEICL</sequence>
<feature type="region of interest" description="Disordered" evidence="1">
    <location>
        <begin position="118"/>
        <end position="146"/>
    </location>
</feature>
<accession>A0A6M5YRJ3</accession>
<dbReference type="KEGG" id="ftj:FTUN_4232"/>
<organism evidence="2 3">
    <name type="scientific">Frigoriglobus tundricola</name>
    <dbReference type="NCBI Taxonomy" id="2774151"/>
    <lineage>
        <taxon>Bacteria</taxon>
        <taxon>Pseudomonadati</taxon>
        <taxon>Planctomycetota</taxon>
        <taxon>Planctomycetia</taxon>
        <taxon>Gemmatales</taxon>
        <taxon>Gemmataceae</taxon>
        <taxon>Frigoriglobus</taxon>
    </lineage>
</organism>